<sequence>MAYYVALQVRKFAVTLSYL</sequence>
<accession>A0A1R3IWX0</accession>
<evidence type="ECO:0000313" key="1">
    <source>
        <dbReference type="EMBL" id="OMO87065.1"/>
    </source>
</evidence>
<evidence type="ECO:0000313" key="2">
    <source>
        <dbReference type="Proteomes" id="UP000188268"/>
    </source>
</evidence>
<dbReference type="EMBL" id="AWWV01009320">
    <property type="protein sequence ID" value="OMO87065.1"/>
    <property type="molecule type" value="Genomic_DNA"/>
</dbReference>
<dbReference type="Proteomes" id="UP000188268">
    <property type="component" value="Unassembled WGS sequence"/>
</dbReference>
<dbReference type="AlphaFoldDB" id="A0A1R3IWX0"/>
<proteinExistence type="predicted"/>
<name>A0A1R3IWX0_COCAP</name>
<reference evidence="1 2" key="1">
    <citation type="submission" date="2013-09" db="EMBL/GenBank/DDBJ databases">
        <title>Corchorus capsularis genome sequencing.</title>
        <authorList>
            <person name="Alam M."/>
            <person name="Haque M.S."/>
            <person name="Islam M.S."/>
            <person name="Emdad E.M."/>
            <person name="Islam M.M."/>
            <person name="Ahmed B."/>
            <person name="Halim A."/>
            <person name="Hossen Q.M.M."/>
            <person name="Hossain M.Z."/>
            <person name="Ahmed R."/>
            <person name="Khan M.M."/>
            <person name="Islam R."/>
            <person name="Rashid M.M."/>
            <person name="Khan S.A."/>
            <person name="Rahman M.S."/>
            <person name="Alam M."/>
        </authorList>
    </citation>
    <scope>NUCLEOTIDE SEQUENCE [LARGE SCALE GENOMIC DNA]</scope>
    <source>
        <strain evidence="2">cv. CVL-1</strain>
        <tissue evidence="1">Whole seedling</tissue>
    </source>
</reference>
<gene>
    <name evidence="1" type="ORF">CCACVL1_09274</name>
</gene>
<keyword evidence="2" id="KW-1185">Reference proteome</keyword>
<protein>
    <submittedName>
        <fullName evidence="1">Uncharacterized protein</fullName>
    </submittedName>
</protein>
<organism evidence="1 2">
    <name type="scientific">Corchorus capsularis</name>
    <name type="common">Jute</name>
    <dbReference type="NCBI Taxonomy" id="210143"/>
    <lineage>
        <taxon>Eukaryota</taxon>
        <taxon>Viridiplantae</taxon>
        <taxon>Streptophyta</taxon>
        <taxon>Embryophyta</taxon>
        <taxon>Tracheophyta</taxon>
        <taxon>Spermatophyta</taxon>
        <taxon>Magnoliopsida</taxon>
        <taxon>eudicotyledons</taxon>
        <taxon>Gunneridae</taxon>
        <taxon>Pentapetalae</taxon>
        <taxon>rosids</taxon>
        <taxon>malvids</taxon>
        <taxon>Malvales</taxon>
        <taxon>Malvaceae</taxon>
        <taxon>Grewioideae</taxon>
        <taxon>Apeibeae</taxon>
        <taxon>Corchorus</taxon>
    </lineage>
</organism>
<comment type="caution">
    <text evidence="1">The sequence shown here is derived from an EMBL/GenBank/DDBJ whole genome shotgun (WGS) entry which is preliminary data.</text>
</comment>